<dbReference type="Pfam" id="PF00169">
    <property type="entry name" value="PH"/>
    <property type="match status" value="1"/>
</dbReference>
<feature type="region of interest" description="Disordered" evidence="1">
    <location>
        <begin position="695"/>
        <end position="738"/>
    </location>
</feature>
<evidence type="ECO:0000313" key="4">
    <source>
        <dbReference type="Proteomes" id="UP001642540"/>
    </source>
</evidence>
<dbReference type="SUPFAM" id="SSF50729">
    <property type="entry name" value="PH domain-like"/>
    <property type="match status" value="1"/>
</dbReference>
<sequence>MPESGAKTKQRPTSDVIMDAGQHLSEVEKSNVADSNKHISKLLARSRSLDMLLSSSSEPPRGDLTSLSDNNNKSDNSASLLTSYSPEERDCEQQNLYVANYITASSNSAESSTINTSLKDASSSIVSSHKKELTLLKEKSELNNNENCNNSSRSSSISTNSNCSSNSASASKIKKLQRRSSSSTTGGGGGGTAYQEVVLNEPIRITGYLEKRSKVLGWKKFWFVLDGRLLTYYKSKADYESLSACCGCINLGIASSVRPIQIKGCKGYPLQIVTRSQVYYLRSQEKPVLEQWLIAIQESASSPPSSSALTSWNSCSGSQYFRHSYASQSQWSLNNSSDDITDITERLGNLPATFYEKRDRGSFATTSSQAPPVIHKYHSFASLQTPVINSFGDLRKRVMLSSHENLRSLQVEQKGNKTTMQQSTSLLVLDSSPQAAELRKELTRKLSIGSRKSSICSNEDVEMPTPKFLLLTAKKKTEGVGVFGDEDTHHYDEIGEFEGAKNYENCDADTFSASGSKASSIRGDSVEKDSNIYEHIETVDPAISGPQTGMWESLNEGNGCTPKRLPHRLSAGSNRNSLVSISELPEDTASMSPSPAKTPNLTSIPEACWKSGVEPYKNYSKTHSEDDLSSCRSESFRSLPCVEKGANKKRKGKAFGFFSKVFRKKGKGKSDSQENLQSSMVISGPVDLRRMHMSTTTEIQERKPSQKPNELVRSTNNSHQGFPTVSGTKTSPTLPGSKMTINNTIVLDELKQKVVELNLKRTNSNSDKSSDSSPKEILQNNKSKQSSNVEPRVPYIPRTGAANSQIHNKSLPVLVFQTQDKSLESSTDDDDFMMHEREKEIQVASISLSPDNETSSSDVDKLSQIGEISSSESPVTEEIDTMPALSTTIPTLSSSSLRAQGRDSEDFQNKLAKFNRLSQSLSASFMAALVPSNTNAIHNQMGRSHSYKHRNKGGKNDDILPPLPPKKKNMLCGGTTGSVPTAIYDVPLNNRPVTSKQSSTESIQIEKSIAAYVRSLTKKNSTPDIVLSGNGSKPFFRDMLEDAKVRHKSLNNSDDSIDVHKSNTSLPPPRPPKPKPPAKPKSLDLDQRRTKRNSESSGSSETVISQSPKSSQSQLNTPVKTSPATSNKSLDIDNLDALSDADLSETKASNSPQESPKLCPIHPEHFLRTDSVLSSVVKTPESVVSVSTSDKFVPDSLASTPDTEIFLDSESQTISGAESDPEPISINKLEIVIRDNDGSPGLIHMSPDNESRIDSLERSTKLNSIISSADSSGGVYQNIKFATVNTLIQEFETVEENEDEMSELYDDFPSEFYTPTPSSFSGYSPSEASTSSSSDSSVIQESTPGKKHIRIDSIRNSGMEQLEAFLSFGSSSDELSFESCTDSITEEGGAKPSASQSEGQIDNKSTSKVSASVAHFNAAASQSASSGGGNRAGAISRLGKLGQSSAIGHLQKILTSDAK</sequence>
<feature type="compositionally biased region" description="Polar residues" evidence="1">
    <location>
        <begin position="1393"/>
        <end position="1408"/>
    </location>
</feature>
<organism evidence="3 4">
    <name type="scientific">Orchesella dallaii</name>
    <dbReference type="NCBI Taxonomy" id="48710"/>
    <lineage>
        <taxon>Eukaryota</taxon>
        <taxon>Metazoa</taxon>
        <taxon>Ecdysozoa</taxon>
        <taxon>Arthropoda</taxon>
        <taxon>Hexapoda</taxon>
        <taxon>Collembola</taxon>
        <taxon>Entomobryomorpha</taxon>
        <taxon>Entomobryoidea</taxon>
        <taxon>Orchesellidae</taxon>
        <taxon>Orchesellinae</taxon>
        <taxon>Orchesella</taxon>
    </lineage>
</organism>
<feature type="region of interest" description="Disordered" evidence="1">
    <location>
        <begin position="1316"/>
        <end position="1349"/>
    </location>
</feature>
<dbReference type="InterPro" id="IPR001849">
    <property type="entry name" value="PH_domain"/>
</dbReference>
<dbReference type="EMBL" id="CAXLJM020000043">
    <property type="protein sequence ID" value="CAL8110169.1"/>
    <property type="molecule type" value="Genomic_DNA"/>
</dbReference>
<protein>
    <recommendedName>
        <fullName evidence="2">PH domain-containing protein</fullName>
    </recommendedName>
</protein>
<feature type="region of interest" description="Disordered" evidence="1">
    <location>
        <begin position="945"/>
        <end position="965"/>
    </location>
</feature>
<feature type="region of interest" description="Disordered" evidence="1">
    <location>
        <begin position="1049"/>
        <end position="1132"/>
    </location>
</feature>
<gene>
    <name evidence="3" type="ORF">ODALV1_LOCUS14034</name>
</gene>
<reference evidence="3 4" key="1">
    <citation type="submission" date="2024-08" db="EMBL/GenBank/DDBJ databases">
        <authorList>
            <person name="Cucini C."/>
            <person name="Frati F."/>
        </authorList>
    </citation>
    <scope>NUCLEOTIDE SEQUENCE [LARGE SCALE GENOMIC DNA]</scope>
</reference>
<feature type="compositionally biased region" description="Low complexity" evidence="1">
    <location>
        <begin position="53"/>
        <end position="81"/>
    </location>
</feature>
<name>A0ABP1QUJ1_9HEXA</name>
<feature type="region of interest" description="Disordered" evidence="1">
    <location>
        <begin position="758"/>
        <end position="796"/>
    </location>
</feature>
<dbReference type="Proteomes" id="UP001642540">
    <property type="component" value="Unassembled WGS sequence"/>
</dbReference>
<comment type="caution">
    <text evidence="3">The sequence shown here is derived from an EMBL/GenBank/DDBJ whole genome shotgun (WGS) entry which is preliminary data.</text>
</comment>
<evidence type="ECO:0000256" key="1">
    <source>
        <dbReference type="SAM" id="MobiDB-lite"/>
    </source>
</evidence>
<dbReference type="PROSITE" id="PS50003">
    <property type="entry name" value="PH_DOMAIN"/>
    <property type="match status" value="1"/>
</dbReference>
<feature type="compositionally biased region" description="Low complexity" evidence="1">
    <location>
        <begin position="143"/>
        <end position="171"/>
    </location>
</feature>
<feature type="compositionally biased region" description="Low complexity" evidence="1">
    <location>
        <begin position="1095"/>
        <end position="1107"/>
    </location>
</feature>
<feature type="compositionally biased region" description="Polar residues" evidence="1">
    <location>
        <begin position="1108"/>
        <end position="1128"/>
    </location>
</feature>
<feature type="region of interest" description="Disordered" evidence="1">
    <location>
        <begin position="143"/>
        <end position="191"/>
    </location>
</feature>
<dbReference type="SMART" id="SM00233">
    <property type="entry name" value="PH"/>
    <property type="match status" value="1"/>
</dbReference>
<feature type="compositionally biased region" description="Low complexity" evidence="1">
    <location>
        <begin position="1321"/>
        <end position="1342"/>
    </location>
</feature>
<feature type="domain" description="PH" evidence="2">
    <location>
        <begin position="202"/>
        <end position="301"/>
    </location>
</feature>
<feature type="compositionally biased region" description="Polar residues" evidence="1">
    <location>
        <begin position="706"/>
        <end position="738"/>
    </location>
</feature>
<dbReference type="Gene3D" id="2.30.29.30">
    <property type="entry name" value="Pleckstrin-homology domain (PH domain)/Phosphotyrosine-binding domain (PTB)"/>
    <property type="match status" value="1"/>
</dbReference>
<feature type="compositionally biased region" description="Polar residues" evidence="1">
    <location>
        <begin position="778"/>
        <end position="789"/>
    </location>
</feature>
<dbReference type="InterPro" id="IPR011993">
    <property type="entry name" value="PH-like_dom_sf"/>
</dbReference>
<evidence type="ECO:0000259" key="2">
    <source>
        <dbReference type="PROSITE" id="PS50003"/>
    </source>
</evidence>
<keyword evidence="4" id="KW-1185">Reference proteome</keyword>
<feature type="region of interest" description="Disordered" evidence="1">
    <location>
        <begin position="53"/>
        <end position="87"/>
    </location>
</feature>
<accession>A0ABP1QUJ1</accession>
<feature type="region of interest" description="Disordered" evidence="1">
    <location>
        <begin position="1377"/>
        <end position="1408"/>
    </location>
</feature>
<proteinExistence type="predicted"/>
<evidence type="ECO:0000313" key="3">
    <source>
        <dbReference type="EMBL" id="CAL8110169.1"/>
    </source>
</evidence>
<feature type="compositionally biased region" description="Basic and acidic residues" evidence="1">
    <location>
        <begin position="1081"/>
        <end position="1094"/>
    </location>
</feature>